<dbReference type="EMBL" id="BMMU01000014">
    <property type="protein sequence ID" value="GGJ43384.1"/>
    <property type="molecule type" value="Genomic_DNA"/>
</dbReference>
<protein>
    <submittedName>
        <fullName evidence="2">Uncharacterized protein</fullName>
    </submittedName>
</protein>
<feature type="compositionally biased region" description="Polar residues" evidence="1">
    <location>
        <begin position="22"/>
        <end position="39"/>
    </location>
</feature>
<organism evidence="2 3">
    <name type="scientific">Streptomyces lacrimifluminis</name>
    <dbReference type="NCBI Taxonomy" id="1500077"/>
    <lineage>
        <taxon>Bacteria</taxon>
        <taxon>Bacillati</taxon>
        <taxon>Actinomycetota</taxon>
        <taxon>Actinomycetes</taxon>
        <taxon>Kitasatosporales</taxon>
        <taxon>Streptomycetaceae</taxon>
        <taxon>Streptomyces</taxon>
    </lineage>
</organism>
<reference evidence="2" key="1">
    <citation type="journal article" date="2014" name="Int. J. Syst. Evol. Microbiol.">
        <title>Complete genome sequence of Corynebacterium casei LMG S-19264T (=DSM 44701T), isolated from a smear-ripened cheese.</title>
        <authorList>
            <consortium name="US DOE Joint Genome Institute (JGI-PGF)"/>
            <person name="Walter F."/>
            <person name="Albersmeier A."/>
            <person name="Kalinowski J."/>
            <person name="Ruckert C."/>
        </authorList>
    </citation>
    <scope>NUCLEOTIDE SEQUENCE</scope>
    <source>
        <strain evidence="2">CGMCC 4.7272</strain>
    </source>
</reference>
<feature type="compositionally biased region" description="Polar residues" evidence="1">
    <location>
        <begin position="1"/>
        <end position="15"/>
    </location>
</feature>
<evidence type="ECO:0000313" key="2">
    <source>
        <dbReference type="EMBL" id="GGJ43384.1"/>
    </source>
</evidence>
<evidence type="ECO:0000313" key="3">
    <source>
        <dbReference type="Proteomes" id="UP000625682"/>
    </source>
</evidence>
<keyword evidence="3" id="KW-1185">Reference proteome</keyword>
<dbReference type="Proteomes" id="UP000625682">
    <property type="component" value="Unassembled WGS sequence"/>
</dbReference>
<reference evidence="2" key="2">
    <citation type="submission" date="2020-09" db="EMBL/GenBank/DDBJ databases">
        <authorList>
            <person name="Sun Q."/>
            <person name="Zhou Y."/>
        </authorList>
    </citation>
    <scope>NUCLEOTIDE SEQUENCE</scope>
    <source>
        <strain evidence="2">CGMCC 4.7272</strain>
    </source>
</reference>
<dbReference type="AlphaFoldDB" id="A0A917L6W3"/>
<evidence type="ECO:0000256" key="1">
    <source>
        <dbReference type="SAM" id="MobiDB-lite"/>
    </source>
</evidence>
<feature type="region of interest" description="Disordered" evidence="1">
    <location>
        <begin position="1"/>
        <end position="102"/>
    </location>
</feature>
<accession>A0A917L6W3</accession>
<name>A0A917L6W3_9ACTN</name>
<comment type="caution">
    <text evidence="2">The sequence shown here is derived from an EMBL/GenBank/DDBJ whole genome shotgun (WGS) entry which is preliminary data.</text>
</comment>
<feature type="compositionally biased region" description="Low complexity" evidence="1">
    <location>
        <begin position="43"/>
        <end position="60"/>
    </location>
</feature>
<proteinExistence type="predicted"/>
<sequence>MGSVTTAAEPVTTTLRPEWVSASASKAATDPSTARTGSESADVRSSTAASSSRPKSTGRTAGRGRRAPGGRQERRADGPGHTEDRPRPEDDGRVLGVPAEPT</sequence>
<feature type="compositionally biased region" description="Basic and acidic residues" evidence="1">
    <location>
        <begin position="71"/>
        <end position="93"/>
    </location>
</feature>
<gene>
    <name evidence="2" type="ORF">GCM10012282_45400</name>
</gene>